<keyword evidence="6" id="KW-1185">Reference proteome</keyword>
<dbReference type="PANTHER" id="PTHR43343:SF3">
    <property type="entry name" value="PROTEASE DO-LIKE 8, CHLOROPLASTIC"/>
    <property type="match status" value="1"/>
</dbReference>
<dbReference type="InterPro" id="IPR009003">
    <property type="entry name" value="Peptidase_S1_PA"/>
</dbReference>
<dbReference type="Gene3D" id="2.30.42.10">
    <property type="match status" value="1"/>
</dbReference>
<evidence type="ECO:0000313" key="6">
    <source>
        <dbReference type="Proteomes" id="UP000317839"/>
    </source>
</evidence>
<feature type="transmembrane region" description="Helical" evidence="3">
    <location>
        <begin position="9"/>
        <end position="28"/>
    </location>
</feature>
<dbReference type="AlphaFoldDB" id="A0A545T6L4"/>
<protein>
    <submittedName>
        <fullName evidence="5">Trypsin-like serine protease</fullName>
    </submittedName>
</protein>
<dbReference type="InterPro" id="IPR036034">
    <property type="entry name" value="PDZ_sf"/>
</dbReference>
<dbReference type="PROSITE" id="PS50106">
    <property type="entry name" value="PDZ"/>
    <property type="match status" value="1"/>
</dbReference>
<dbReference type="Gene3D" id="2.40.10.120">
    <property type="match status" value="1"/>
</dbReference>
<sequence length="384" mass="42266">MQYLKNLKFIIKYAILGLVAGLLVLFFMPNSKLSFNWQSAQSAWQFYLQQTQEKTPHEEVPHLNITDISFSEAVQKVSSSVVSINVFRPKGFRDSAQLSSDQRIFDYGVGFGSGVVISKEGYIVTNYHVVANAEQISVNLPDGRKRFTEIIGFDKETDIAVLKTDLSDLTPAVFADSETVDTGDLVMAIGSPFGQNQSVSLGIVSAITYSGFDPRIQTDAAINSGNSGGALINTRGEVIGINHSKVNLGSSLAQTGVNFAIPIDTVQEIVASIIKIGRFQRNWSGIEATELIQSDHERLFPNIPYKTGFFVRSIVPGSPAAEADLIIGDYVTHLDGIKISGVEAFYRLYTKLPIGKKITLDIIRKNNRMKINVQLRERPDNTQP</sequence>
<dbReference type="SUPFAM" id="SSF50494">
    <property type="entry name" value="Trypsin-like serine proteases"/>
    <property type="match status" value="1"/>
</dbReference>
<dbReference type="EMBL" id="VIKR01000004">
    <property type="protein sequence ID" value="TQV72864.1"/>
    <property type="molecule type" value="Genomic_DNA"/>
</dbReference>
<dbReference type="SMART" id="SM00228">
    <property type="entry name" value="PDZ"/>
    <property type="match status" value="1"/>
</dbReference>
<dbReference type="InterPro" id="IPR001940">
    <property type="entry name" value="Peptidase_S1C"/>
</dbReference>
<dbReference type="Pfam" id="PF13180">
    <property type="entry name" value="PDZ_2"/>
    <property type="match status" value="1"/>
</dbReference>
<dbReference type="InterPro" id="IPR001478">
    <property type="entry name" value="PDZ"/>
</dbReference>
<accession>A0A545T6L4</accession>
<dbReference type="Pfam" id="PF13365">
    <property type="entry name" value="Trypsin_2"/>
    <property type="match status" value="1"/>
</dbReference>
<dbReference type="GO" id="GO:0004252">
    <property type="term" value="F:serine-type endopeptidase activity"/>
    <property type="evidence" value="ECO:0007669"/>
    <property type="project" value="InterPro"/>
</dbReference>
<comment type="caution">
    <text evidence="5">The sequence shown here is derived from an EMBL/GenBank/DDBJ whole genome shotgun (WGS) entry which is preliminary data.</text>
</comment>
<evidence type="ECO:0000256" key="3">
    <source>
        <dbReference type="SAM" id="Phobius"/>
    </source>
</evidence>
<dbReference type="Proteomes" id="UP000317839">
    <property type="component" value="Unassembled WGS sequence"/>
</dbReference>
<keyword evidence="3" id="KW-0812">Transmembrane</keyword>
<evidence type="ECO:0000313" key="5">
    <source>
        <dbReference type="EMBL" id="TQV72864.1"/>
    </source>
</evidence>
<dbReference type="PANTHER" id="PTHR43343">
    <property type="entry name" value="PEPTIDASE S12"/>
    <property type="match status" value="1"/>
</dbReference>
<evidence type="ECO:0000259" key="4">
    <source>
        <dbReference type="PROSITE" id="PS50106"/>
    </source>
</evidence>
<dbReference type="PRINTS" id="PR00834">
    <property type="entry name" value="PROTEASES2C"/>
</dbReference>
<name>A0A545T6L4_9GAMM</name>
<keyword evidence="3" id="KW-0472">Membrane</keyword>
<reference evidence="5 6" key="1">
    <citation type="submission" date="2019-06" db="EMBL/GenBank/DDBJ databases">
        <title>Draft genome of Aliikangiella marina GYP-15.</title>
        <authorList>
            <person name="Wang G."/>
        </authorList>
    </citation>
    <scope>NUCLEOTIDE SEQUENCE [LARGE SCALE GENOMIC DNA]</scope>
    <source>
        <strain evidence="5 6">GYP-15</strain>
    </source>
</reference>
<gene>
    <name evidence="5" type="ORF">FLL45_15475</name>
</gene>
<keyword evidence="3" id="KW-1133">Transmembrane helix</keyword>
<dbReference type="InterPro" id="IPR051201">
    <property type="entry name" value="Chloro_Bact_Ser_Proteases"/>
</dbReference>
<dbReference type="GO" id="GO:0006508">
    <property type="term" value="P:proteolysis"/>
    <property type="evidence" value="ECO:0007669"/>
    <property type="project" value="UniProtKB-KW"/>
</dbReference>
<keyword evidence="1 5" id="KW-0645">Protease</keyword>
<feature type="domain" description="PDZ" evidence="4">
    <location>
        <begin position="273"/>
        <end position="366"/>
    </location>
</feature>
<evidence type="ECO:0000256" key="1">
    <source>
        <dbReference type="ARBA" id="ARBA00022670"/>
    </source>
</evidence>
<evidence type="ECO:0000256" key="2">
    <source>
        <dbReference type="ARBA" id="ARBA00022801"/>
    </source>
</evidence>
<proteinExistence type="predicted"/>
<organism evidence="5 6">
    <name type="scientific">Aliikangiella marina</name>
    <dbReference type="NCBI Taxonomy" id="1712262"/>
    <lineage>
        <taxon>Bacteria</taxon>
        <taxon>Pseudomonadati</taxon>
        <taxon>Pseudomonadota</taxon>
        <taxon>Gammaproteobacteria</taxon>
        <taxon>Oceanospirillales</taxon>
        <taxon>Pleioneaceae</taxon>
        <taxon>Aliikangiella</taxon>
    </lineage>
</organism>
<dbReference type="OrthoDB" id="9758917at2"/>
<keyword evidence="2" id="KW-0378">Hydrolase</keyword>
<dbReference type="SUPFAM" id="SSF50156">
    <property type="entry name" value="PDZ domain-like"/>
    <property type="match status" value="1"/>
</dbReference>